<dbReference type="SUPFAM" id="SSF52821">
    <property type="entry name" value="Rhodanese/Cell cycle control phosphatase"/>
    <property type="match status" value="1"/>
</dbReference>
<reference evidence="3 4" key="1">
    <citation type="journal article" date="2011" name="BMC Genomics">
        <title>Comparative genome analysis and genome-guided physiological analysis of Roseobacter litoralis.</title>
        <authorList>
            <person name="Kalhoefer D."/>
            <person name="Thole S."/>
            <person name="Voget S."/>
            <person name="Lehmann R."/>
            <person name="Liesegang H."/>
            <person name="Wollher A."/>
            <person name="Daniel R."/>
            <person name="Simon M."/>
            <person name="Brinkhoff T."/>
        </authorList>
    </citation>
    <scope>NUCLEOTIDE SEQUENCE [LARGE SCALE GENOMIC DNA]</scope>
    <source>
        <strain evidence="4">ATCC 49566 / DSM 6996 / JCM 21268 / NBRC 15278 / OCh 149</strain>
    </source>
</reference>
<evidence type="ECO:0000259" key="2">
    <source>
        <dbReference type="PROSITE" id="PS50206"/>
    </source>
</evidence>
<evidence type="ECO:0000313" key="4">
    <source>
        <dbReference type="Proteomes" id="UP000001353"/>
    </source>
</evidence>
<dbReference type="InterPro" id="IPR036873">
    <property type="entry name" value="Rhodanese-like_dom_sf"/>
</dbReference>
<dbReference type="InterPro" id="IPR001763">
    <property type="entry name" value="Rhodanese-like_dom"/>
</dbReference>
<dbReference type="STRING" id="391595.RLO149_c021200"/>
<dbReference type="PROSITE" id="PS50206">
    <property type="entry name" value="RHODANESE_3"/>
    <property type="match status" value="1"/>
</dbReference>
<proteinExistence type="predicted"/>
<protein>
    <submittedName>
        <fullName evidence="3">Rhodanese-like protein</fullName>
    </submittedName>
</protein>
<evidence type="ECO:0000313" key="3">
    <source>
        <dbReference type="EMBL" id="AEI94096.1"/>
    </source>
</evidence>
<dbReference type="RefSeq" id="WP_013962022.1">
    <property type="nucleotide sequence ID" value="NC_015730.1"/>
</dbReference>
<name>F7ZLP5_ROSLO</name>
<evidence type="ECO:0000256" key="1">
    <source>
        <dbReference type="SAM" id="SignalP"/>
    </source>
</evidence>
<sequence length="196" mass="21557">MTFNYLTGVALAIVLPFTAFAAPEPADPARQTPWGLYLTSREAFEMKQLEGDKVLFVDVREPVEIMFTGFTDVVDENIPFLLVNPSQWHAEKPVLKMEKNPDFSAGILAALEERGLDKSTPIILMCRSGGTRGAPSARALEGSGLSQVYVVVDGFEGSTAKDNPNGPFRSVNGWKNSGLPWGYQLNPDKIYMRAEE</sequence>
<keyword evidence="4" id="KW-1185">Reference proteome</keyword>
<feature type="signal peptide" evidence="1">
    <location>
        <begin position="1"/>
        <end position="21"/>
    </location>
</feature>
<dbReference type="SMART" id="SM00450">
    <property type="entry name" value="RHOD"/>
    <property type="match status" value="1"/>
</dbReference>
<dbReference type="eggNOG" id="COG0607">
    <property type="taxonomic scope" value="Bacteria"/>
</dbReference>
<dbReference type="Gene3D" id="3.40.250.10">
    <property type="entry name" value="Rhodanese-like domain"/>
    <property type="match status" value="1"/>
</dbReference>
<dbReference type="Proteomes" id="UP000001353">
    <property type="component" value="Chromosome"/>
</dbReference>
<gene>
    <name evidence="3" type="ordered locus">RLO149_c021200</name>
</gene>
<feature type="chain" id="PRO_5003366884" evidence="1">
    <location>
        <begin position="22"/>
        <end position="196"/>
    </location>
</feature>
<feature type="domain" description="Rhodanese" evidence="2">
    <location>
        <begin position="109"/>
        <end position="166"/>
    </location>
</feature>
<dbReference type="KEGG" id="rli:RLO149_c021200"/>
<dbReference type="AlphaFoldDB" id="F7ZLP5"/>
<organism evidence="3 4">
    <name type="scientific">Roseobacter litoralis (strain ATCC 49566 / DSM 6996 / JCM 21268 / NBRC 15278 / OCh 149)</name>
    <dbReference type="NCBI Taxonomy" id="391595"/>
    <lineage>
        <taxon>Bacteria</taxon>
        <taxon>Pseudomonadati</taxon>
        <taxon>Pseudomonadota</taxon>
        <taxon>Alphaproteobacteria</taxon>
        <taxon>Rhodobacterales</taxon>
        <taxon>Roseobacteraceae</taxon>
        <taxon>Roseobacter</taxon>
    </lineage>
</organism>
<dbReference type="EMBL" id="CP002623">
    <property type="protein sequence ID" value="AEI94096.1"/>
    <property type="molecule type" value="Genomic_DNA"/>
</dbReference>
<dbReference type="Pfam" id="PF00581">
    <property type="entry name" value="Rhodanese"/>
    <property type="match status" value="1"/>
</dbReference>
<accession>F7ZLP5</accession>
<keyword evidence="1" id="KW-0732">Signal</keyword>
<dbReference type="HOGENOM" id="CLU_089574_10_0_5"/>